<evidence type="ECO:0000256" key="1">
    <source>
        <dbReference type="SAM" id="MobiDB-lite"/>
    </source>
</evidence>
<gene>
    <name evidence="2" type="ORF">A4X06_0g4788</name>
</gene>
<accession>A0A8X7MRW2</accession>
<dbReference type="Proteomes" id="UP000077684">
    <property type="component" value="Unassembled WGS sequence"/>
</dbReference>
<evidence type="ECO:0000313" key="2">
    <source>
        <dbReference type="EMBL" id="KAE8246974.1"/>
    </source>
</evidence>
<dbReference type="AlphaFoldDB" id="A0A8X7MRW2"/>
<feature type="compositionally biased region" description="Acidic residues" evidence="1">
    <location>
        <begin position="38"/>
        <end position="47"/>
    </location>
</feature>
<name>A0A8X7MRW2_9BASI</name>
<sequence>MSNGVEPNPPALAEQLRVLERLPAADRAAVEQAIREQFEEDQEEAEADAARAAEEEEERLQADQLAADVENQRQQAVLREQEAHIAAAKT</sequence>
<feature type="non-terminal residue" evidence="2">
    <location>
        <position position="90"/>
    </location>
</feature>
<proteinExistence type="predicted"/>
<reference evidence="2" key="2">
    <citation type="journal article" date="2019" name="IMA Fungus">
        <title>Genome sequencing and comparison of five Tilletia species to identify candidate genes for the detection of regulated species infecting wheat.</title>
        <authorList>
            <person name="Nguyen H.D.T."/>
            <person name="Sultana T."/>
            <person name="Kesanakurti P."/>
            <person name="Hambleton S."/>
        </authorList>
    </citation>
    <scope>NUCLEOTIDE SEQUENCE</scope>
    <source>
        <strain evidence="2">DAOMC 236426</strain>
    </source>
</reference>
<feature type="region of interest" description="Disordered" evidence="1">
    <location>
        <begin position="37"/>
        <end position="61"/>
    </location>
</feature>
<organism evidence="2 3">
    <name type="scientific">Tilletia controversa</name>
    <name type="common">dwarf bunt fungus</name>
    <dbReference type="NCBI Taxonomy" id="13291"/>
    <lineage>
        <taxon>Eukaryota</taxon>
        <taxon>Fungi</taxon>
        <taxon>Dikarya</taxon>
        <taxon>Basidiomycota</taxon>
        <taxon>Ustilaginomycotina</taxon>
        <taxon>Exobasidiomycetes</taxon>
        <taxon>Tilletiales</taxon>
        <taxon>Tilletiaceae</taxon>
        <taxon>Tilletia</taxon>
    </lineage>
</organism>
<dbReference type="EMBL" id="LWDE02000533">
    <property type="protein sequence ID" value="KAE8246974.1"/>
    <property type="molecule type" value="Genomic_DNA"/>
</dbReference>
<evidence type="ECO:0000313" key="3">
    <source>
        <dbReference type="Proteomes" id="UP000077684"/>
    </source>
</evidence>
<reference evidence="2" key="1">
    <citation type="submission" date="2016-04" db="EMBL/GenBank/DDBJ databases">
        <authorList>
            <person name="Nguyen H.D."/>
            <person name="Samba Siva P."/>
            <person name="Cullis J."/>
            <person name="Levesque C.A."/>
            <person name="Hambleton S."/>
        </authorList>
    </citation>
    <scope>NUCLEOTIDE SEQUENCE</scope>
    <source>
        <strain evidence="2">DAOMC 236426</strain>
    </source>
</reference>
<comment type="caution">
    <text evidence="2">The sequence shown here is derived from an EMBL/GenBank/DDBJ whole genome shotgun (WGS) entry which is preliminary data.</text>
</comment>
<protein>
    <submittedName>
        <fullName evidence="2">Uncharacterized protein</fullName>
    </submittedName>
</protein>
<keyword evidence="3" id="KW-1185">Reference proteome</keyword>